<reference evidence="3" key="1">
    <citation type="submission" date="2017-06" db="EMBL/GenBank/DDBJ databases">
        <authorList>
            <person name="Varghese N."/>
            <person name="Submissions S."/>
        </authorList>
    </citation>
    <scope>NUCLEOTIDE SEQUENCE [LARGE SCALE GENOMIC DNA]</scope>
    <source>
        <strain evidence="3">DSM 137</strain>
    </source>
</reference>
<evidence type="ECO:0000259" key="1">
    <source>
        <dbReference type="Pfam" id="PF13439"/>
    </source>
</evidence>
<organism evidence="2 3">
    <name type="scientific">Rhodoblastus acidophilus</name>
    <name type="common">Rhodopseudomonas acidophila</name>
    <dbReference type="NCBI Taxonomy" id="1074"/>
    <lineage>
        <taxon>Bacteria</taxon>
        <taxon>Pseudomonadati</taxon>
        <taxon>Pseudomonadota</taxon>
        <taxon>Alphaproteobacteria</taxon>
        <taxon>Hyphomicrobiales</taxon>
        <taxon>Rhodoblastaceae</taxon>
        <taxon>Rhodoblastus</taxon>
    </lineage>
</organism>
<dbReference type="OrthoDB" id="3861448at2"/>
<dbReference type="Proteomes" id="UP000198418">
    <property type="component" value="Unassembled WGS sequence"/>
</dbReference>
<dbReference type="RefSeq" id="WP_088519340.1">
    <property type="nucleotide sequence ID" value="NZ_FYDG01000001.1"/>
</dbReference>
<dbReference type="SUPFAM" id="SSF53756">
    <property type="entry name" value="UDP-Glycosyltransferase/glycogen phosphorylase"/>
    <property type="match status" value="1"/>
</dbReference>
<dbReference type="Pfam" id="PF13439">
    <property type="entry name" value="Glyco_transf_4"/>
    <property type="match status" value="1"/>
</dbReference>
<name>A0A212QN77_RHOAC</name>
<dbReference type="InterPro" id="IPR028098">
    <property type="entry name" value="Glyco_trans_4-like_N"/>
</dbReference>
<evidence type="ECO:0000313" key="2">
    <source>
        <dbReference type="EMBL" id="SNB60833.1"/>
    </source>
</evidence>
<dbReference type="EMBL" id="FYDG01000001">
    <property type="protein sequence ID" value="SNB60833.1"/>
    <property type="molecule type" value="Genomic_DNA"/>
</dbReference>
<dbReference type="PANTHER" id="PTHR45947">
    <property type="entry name" value="SULFOQUINOVOSYL TRANSFERASE SQD2"/>
    <property type="match status" value="1"/>
</dbReference>
<keyword evidence="3" id="KW-1185">Reference proteome</keyword>
<dbReference type="PANTHER" id="PTHR45947:SF3">
    <property type="entry name" value="SULFOQUINOVOSYL TRANSFERASE SQD2"/>
    <property type="match status" value="1"/>
</dbReference>
<dbReference type="CDD" id="cd03801">
    <property type="entry name" value="GT4_PimA-like"/>
    <property type="match status" value="1"/>
</dbReference>
<dbReference type="GO" id="GO:0016757">
    <property type="term" value="F:glycosyltransferase activity"/>
    <property type="evidence" value="ECO:0007669"/>
    <property type="project" value="TreeGrafter"/>
</dbReference>
<feature type="domain" description="Glycosyltransferase subfamily 4-like N-terminal" evidence="1">
    <location>
        <begin position="13"/>
        <end position="110"/>
    </location>
</feature>
<dbReference type="Gene3D" id="3.40.50.2000">
    <property type="entry name" value="Glycogen Phosphorylase B"/>
    <property type="match status" value="2"/>
</dbReference>
<dbReference type="AlphaFoldDB" id="A0A212QN77"/>
<evidence type="ECO:0000313" key="3">
    <source>
        <dbReference type="Proteomes" id="UP000198418"/>
    </source>
</evidence>
<accession>A0A212QN77</accession>
<dbReference type="InterPro" id="IPR050194">
    <property type="entry name" value="Glycosyltransferase_grp1"/>
</dbReference>
<dbReference type="Pfam" id="PF13692">
    <property type="entry name" value="Glyco_trans_1_4"/>
    <property type="match status" value="1"/>
</dbReference>
<protein>
    <submittedName>
        <fullName evidence="2">Glycosyltransferase involved in cell wall bisynthesis</fullName>
    </submittedName>
</protein>
<sequence>MRILVYPHAMELGGSQINAIQLAGAVRDRGHEVIVLSEPGPLVARVRALGLEHVALPLERSRPSPSAILALRRLAARRRIDVVHGYEWPPIIEALLAVGFSRRVAVTGTVMAMSVAPFLPHLPPLAVGAAQIRKSALAQGHRRVALLEPPVDTRADHPGADGGDFRARLGARPDDIVVVMVCRLVPELKLEGLLAACDAVADLAAAGGRIRLAIVGDGRSRETVAARAARANAACGREVVTLAGEIADPSPAYAGADIVVGQGGSALRGMAYGKPLVVVGEQGFVETLAPATAPLFLRQGWYGLGPGSLGAGAPALSRALEALARSEEARRTLGAFARQLVVERFSLDRAAALQEQEYLAAMAERIAPAPLAADLARSLSLLAASKLRRKVQRWRGTVAVDDTNALAAVAAVLRR</sequence>
<keyword evidence="2" id="KW-0808">Transferase</keyword>
<proteinExistence type="predicted"/>
<gene>
    <name evidence="2" type="ORF">SAMN06265338_101932</name>
</gene>